<dbReference type="CDD" id="cd07007">
    <property type="entry name" value="cupin_CapF-like_C"/>
    <property type="match status" value="1"/>
</dbReference>
<comment type="caution">
    <text evidence="2">The sequence shown here is derived from an EMBL/GenBank/DDBJ whole genome shotgun (WGS) entry which is preliminary data.</text>
</comment>
<name>A0ABS1K3M5_9MICC</name>
<dbReference type="Proteomes" id="UP000639051">
    <property type="component" value="Unassembled WGS sequence"/>
</dbReference>
<protein>
    <submittedName>
        <fullName evidence="2">Capsular biosynthesis protein</fullName>
    </submittedName>
</protein>
<keyword evidence="3" id="KW-1185">Reference proteome</keyword>
<dbReference type="InterPro" id="IPR011051">
    <property type="entry name" value="RmlC_Cupin_sf"/>
</dbReference>
<dbReference type="SUPFAM" id="SSF51182">
    <property type="entry name" value="RmlC-like cupins"/>
    <property type="match status" value="1"/>
</dbReference>
<dbReference type="RefSeq" id="WP_189693287.1">
    <property type="nucleotide sequence ID" value="NZ_BNCM01000004.1"/>
</dbReference>
<dbReference type="InterPro" id="IPR029303">
    <property type="entry name" value="CapF_C"/>
</dbReference>
<reference evidence="2 3" key="1">
    <citation type="submission" date="2021-01" db="EMBL/GenBank/DDBJ databases">
        <title>Genome public.</title>
        <authorList>
            <person name="Liu C."/>
            <person name="Sun Q."/>
        </authorList>
    </citation>
    <scope>NUCLEOTIDE SEQUENCE [LARGE SCALE GENOMIC DNA]</scope>
    <source>
        <strain evidence="2 3">JC656</strain>
    </source>
</reference>
<proteinExistence type="predicted"/>
<sequence>MKIALTGARGFLGWHTRVLAHSLGHSVVPIRLGPSFDAAAARSAVDGADLLVHLAGVNRGTDDEVKEGNRVAARQVSDAVVSASSPPLRIAFSNSVQSGNGTVYGGAKESAGDLLGETARAVGASYINAHLPNIFGEHGRPQYNSVLATFCDLVARGLAPAIHQDKELRFLHAQRAAEVMLGELSINRMDDHVRTLSVSGAAEKLQNLANVYKDGTIPDIHDPFDRDLFNTYRSFLVGEKLPIRLTRHADSRGSFFEVVRSRGGEGQSSFSTTVPGITRGQHYHRRKIERFTVLSGHAEIAVRRMFDDKVYTYNVNGDEPVAIDMPTMWTHKITNTGSDPLFTMFWISEIYDPASPDTIPEEV</sequence>
<dbReference type="Gene3D" id="2.60.120.10">
    <property type="entry name" value="Jelly Rolls"/>
    <property type="match status" value="1"/>
</dbReference>
<organism evidence="2 3">
    <name type="scientific">Sinomonas cellulolyticus</name>
    <dbReference type="NCBI Taxonomy" id="2801916"/>
    <lineage>
        <taxon>Bacteria</taxon>
        <taxon>Bacillati</taxon>
        <taxon>Actinomycetota</taxon>
        <taxon>Actinomycetes</taxon>
        <taxon>Micrococcales</taxon>
        <taxon>Micrococcaceae</taxon>
        <taxon>Sinomonas</taxon>
    </lineage>
</organism>
<evidence type="ECO:0000313" key="2">
    <source>
        <dbReference type="EMBL" id="MBL0704906.1"/>
    </source>
</evidence>
<dbReference type="InterPro" id="IPR014710">
    <property type="entry name" value="RmlC-like_jellyroll"/>
</dbReference>
<feature type="domain" description="Capsular polysaccharide assembling protein CapF C-terminal" evidence="1">
    <location>
        <begin position="248"/>
        <end position="359"/>
    </location>
</feature>
<accession>A0ABS1K3M5</accession>
<dbReference type="InterPro" id="IPR036291">
    <property type="entry name" value="NAD(P)-bd_dom_sf"/>
</dbReference>
<dbReference type="Pfam" id="PF14667">
    <property type="entry name" value="Polysacc_synt_C"/>
    <property type="match status" value="1"/>
</dbReference>
<evidence type="ECO:0000313" key="3">
    <source>
        <dbReference type="Proteomes" id="UP000639051"/>
    </source>
</evidence>
<dbReference type="SUPFAM" id="SSF51735">
    <property type="entry name" value="NAD(P)-binding Rossmann-fold domains"/>
    <property type="match status" value="1"/>
</dbReference>
<dbReference type="EMBL" id="JAERRC010000012">
    <property type="protein sequence ID" value="MBL0704906.1"/>
    <property type="molecule type" value="Genomic_DNA"/>
</dbReference>
<evidence type="ECO:0000259" key="1">
    <source>
        <dbReference type="Pfam" id="PF14667"/>
    </source>
</evidence>
<gene>
    <name evidence="2" type="ORF">JJE72_05210</name>
</gene>
<dbReference type="Gene3D" id="3.40.50.720">
    <property type="entry name" value="NAD(P)-binding Rossmann-like Domain"/>
    <property type="match status" value="1"/>
</dbReference>